<dbReference type="InterPro" id="IPR052017">
    <property type="entry name" value="TSUP"/>
</dbReference>
<dbReference type="AlphaFoldDB" id="A0A4Q1SL35"/>
<feature type="transmembrane region" description="Helical" evidence="8">
    <location>
        <begin position="166"/>
        <end position="185"/>
    </location>
</feature>
<comment type="caution">
    <text evidence="9">The sequence shown here is derived from an EMBL/GenBank/DDBJ whole genome shotgun (WGS) entry which is preliminary data.</text>
</comment>
<evidence type="ECO:0000256" key="7">
    <source>
        <dbReference type="ARBA" id="ARBA00023136"/>
    </source>
</evidence>
<dbReference type="Proteomes" id="UP000290253">
    <property type="component" value="Unassembled WGS sequence"/>
</dbReference>
<accession>A0A4Q1SL35</accession>
<organism evidence="9 10">
    <name type="scientific">Silvibacterium dinghuense</name>
    <dbReference type="NCBI Taxonomy" id="1560006"/>
    <lineage>
        <taxon>Bacteria</taxon>
        <taxon>Pseudomonadati</taxon>
        <taxon>Acidobacteriota</taxon>
        <taxon>Terriglobia</taxon>
        <taxon>Terriglobales</taxon>
        <taxon>Acidobacteriaceae</taxon>
        <taxon>Silvibacterium</taxon>
    </lineage>
</organism>
<feature type="transmembrane region" description="Helical" evidence="8">
    <location>
        <begin position="197"/>
        <end position="214"/>
    </location>
</feature>
<evidence type="ECO:0000313" key="9">
    <source>
        <dbReference type="EMBL" id="RXS98179.1"/>
    </source>
</evidence>
<comment type="subcellular location">
    <subcellularLocation>
        <location evidence="1 8">Cell membrane</location>
        <topology evidence="1 8">Multi-pass membrane protein</topology>
    </subcellularLocation>
</comment>
<dbReference type="EMBL" id="SDMK01000001">
    <property type="protein sequence ID" value="RXS98179.1"/>
    <property type="molecule type" value="Genomic_DNA"/>
</dbReference>
<feature type="transmembrane region" description="Helical" evidence="8">
    <location>
        <begin position="226"/>
        <end position="244"/>
    </location>
</feature>
<evidence type="ECO:0000256" key="8">
    <source>
        <dbReference type="RuleBase" id="RU363041"/>
    </source>
</evidence>
<name>A0A4Q1SL35_9BACT</name>
<proteinExistence type="inferred from homology"/>
<evidence type="ECO:0000256" key="4">
    <source>
        <dbReference type="ARBA" id="ARBA00022475"/>
    </source>
</evidence>
<feature type="transmembrane region" description="Helical" evidence="8">
    <location>
        <begin position="72"/>
        <end position="90"/>
    </location>
</feature>
<keyword evidence="10" id="KW-1185">Reference proteome</keyword>
<evidence type="ECO:0000256" key="3">
    <source>
        <dbReference type="ARBA" id="ARBA00022448"/>
    </source>
</evidence>
<keyword evidence="3" id="KW-0813">Transport</keyword>
<reference evidence="9 10" key="1">
    <citation type="journal article" date="2016" name="Int. J. Syst. Evol. Microbiol.">
        <title>Acidipila dinghuensis sp. nov., an acidobacterium isolated from forest soil.</title>
        <authorList>
            <person name="Jiang Y.W."/>
            <person name="Wang J."/>
            <person name="Chen M.H."/>
            <person name="Lv Y.Y."/>
            <person name="Qiu L.H."/>
        </authorList>
    </citation>
    <scope>NUCLEOTIDE SEQUENCE [LARGE SCALE GENOMIC DNA]</scope>
    <source>
        <strain evidence="9 10">DHOF10</strain>
    </source>
</reference>
<keyword evidence="5 8" id="KW-0812">Transmembrane</keyword>
<dbReference type="InterPro" id="IPR002781">
    <property type="entry name" value="TM_pro_TauE-like"/>
</dbReference>
<evidence type="ECO:0000256" key="1">
    <source>
        <dbReference type="ARBA" id="ARBA00004651"/>
    </source>
</evidence>
<dbReference type="PANTHER" id="PTHR30269:SF37">
    <property type="entry name" value="MEMBRANE TRANSPORTER PROTEIN"/>
    <property type="match status" value="1"/>
</dbReference>
<dbReference type="GO" id="GO:0005886">
    <property type="term" value="C:plasma membrane"/>
    <property type="evidence" value="ECO:0007669"/>
    <property type="project" value="UniProtKB-SubCell"/>
</dbReference>
<evidence type="ECO:0000256" key="2">
    <source>
        <dbReference type="ARBA" id="ARBA00009142"/>
    </source>
</evidence>
<sequence>MHASLLFVLAVVFIATLVRSAFGFGEALIAVPLLALFMPLQVAAPLAVLLSIAIAAVVVVQDWKHIHLRSASGLLGATVFGIPLGLLLLTHAHQELVKAGLGIFILLFAAYSLLSPDTLRLDREHQPLLLLAGFLAGILGGAYGMNGPPLVIYGSLRRWSPQHFRATLHAYFLPASILGMAGYWSAGLWTRTVTHEFLFSVPIALPAVFLGRALNHRFTGTGFLKYVYVGLMLIGGILLAETVTHRV</sequence>
<evidence type="ECO:0000256" key="5">
    <source>
        <dbReference type="ARBA" id="ARBA00022692"/>
    </source>
</evidence>
<dbReference type="Pfam" id="PF01925">
    <property type="entry name" value="TauE"/>
    <property type="match status" value="1"/>
</dbReference>
<keyword evidence="4 8" id="KW-1003">Cell membrane</keyword>
<gene>
    <name evidence="9" type="ORF">ESZ00_05770</name>
</gene>
<feature type="transmembrane region" description="Helical" evidence="8">
    <location>
        <begin position="36"/>
        <end position="60"/>
    </location>
</feature>
<evidence type="ECO:0000313" key="10">
    <source>
        <dbReference type="Proteomes" id="UP000290253"/>
    </source>
</evidence>
<dbReference type="OrthoDB" id="668749at2"/>
<feature type="transmembrane region" description="Helical" evidence="8">
    <location>
        <begin position="96"/>
        <end position="116"/>
    </location>
</feature>
<keyword evidence="6 8" id="KW-1133">Transmembrane helix</keyword>
<feature type="transmembrane region" description="Helical" evidence="8">
    <location>
        <begin position="128"/>
        <end position="146"/>
    </location>
</feature>
<comment type="similarity">
    <text evidence="2 8">Belongs to the 4-toluene sulfonate uptake permease (TSUP) (TC 2.A.102) family.</text>
</comment>
<keyword evidence="7 8" id="KW-0472">Membrane</keyword>
<evidence type="ECO:0000256" key="6">
    <source>
        <dbReference type="ARBA" id="ARBA00022989"/>
    </source>
</evidence>
<dbReference type="PANTHER" id="PTHR30269">
    <property type="entry name" value="TRANSMEMBRANE PROTEIN YFCA"/>
    <property type="match status" value="1"/>
</dbReference>
<protein>
    <recommendedName>
        <fullName evidence="8">Probable membrane transporter protein</fullName>
    </recommendedName>
</protein>